<evidence type="ECO:0000256" key="4">
    <source>
        <dbReference type="ARBA" id="ARBA00023136"/>
    </source>
</evidence>
<keyword evidence="3 5" id="KW-1133">Transmembrane helix</keyword>
<evidence type="ECO:0000256" key="5">
    <source>
        <dbReference type="SAM" id="Phobius"/>
    </source>
</evidence>
<keyword evidence="6" id="KW-0808">Transferase</keyword>
<keyword evidence="2 5" id="KW-0812">Transmembrane</keyword>
<dbReference type="AlphaFoldDB" id="B1ZXH1"/>
<dbReference type="OrthoDB" id="5417332at2"/>
<evidence type="ECO:0000256" key="1">
    <source>
        <dbReference type="ARBA" id="ARBA00004127"/>
    </source>
</evidence>
<dbReference type="Pfam" id="PF04191">
    <property type="entry name" value="PEMT"/>
    <property type="match status" value="1"/>
</dbReference>
<dbReference type="eggNOG" id="COG2020">
    <property type="taxonomic scope" value="Bacteria"/>
</dbReference>
<protein>
    <submittedName>
        <fullName evidence="6">Isoprenylcysteine carboxyl methyltransferase</fullName>
    </submittedName>
</protein>
<evidence type="ECO:0000256" key="2">
    <source>
        <dbReference type="ARBA" id="ARBA00022692"/>
    </source>
</evidence>
<dbReference type="GO" id="GO:0008168">
    <property type="term" value="F:methyltransferase activity"/>
    <property type="evidence" value="ECO:0007669"/>
    <property type="project" value="UniProtKB-KW"/>
</dbReference>
<dbReference type="Proteomes" id="UP000007013">
    <property type="component" value="Chromosome"/>
</dbReference>
<proteinExistence type="predicted"/>
<name>B1ZXH1_OPITP</name>
<dbReference type="Gene3D" id="1.20.120.1630">
    <property type="match status" value="1"/>
</dbReference>
<dbReference type="KEGG" id="ote:Oter_3689"/>
<dbReference type="PANTHER" id="PTHR12714:SF9">
    <property type="entry name" value="PROTEIN-S-ISOPRENYLCYSTEINE O-METHYLTRANSFERASE"/>
    <property type="match status" value="1"/>
</dbReference>
<reference evidence="6 7" key="1">
    <citation type="journal article" date="2011" name="J. Bacteriol.">
        <title>Genome sequence of the verrucomicrobium Opitutus terrae PB90-1, an abundant inhabitant of rice paddy soil ecosystems.</title>
        <authorList>
            <person name="van Passel M.W."/>
            <person name="Kant R."/>
            <person name="Palva A."/>
            <person name="Copeland A."/>
            <person name="Lucas S."/>
            <person name="Lapidus A."/>
            <person name="Glavina del Rio T."/>
            <person name="Pitluck S."/>
            <person name="Goltsman E."/>
            <person name="Clum A."/>
            <person name="Sun H."/>
            <person name="Schmutz J."/>
            <person name="Larimer F.W."/>
            <person name="Land M.L."/>
            <person name="Hauser L."/>
            <person name="Kyrpides N."/>
            <person name="Mikhailova N."/>
            <person name="Richardson P.P."/>
            <person name="Janssen P.H."/>
            <person name="de Vos W.M."/>
            <person name="Smidt H."/>
        </authorList>
    </citation>
    <scope>NUCLEOTIDE SEQUENCE [LARGE SCALE GENOMIC DNA]</scope>
    <source>
        <strain evidence="7">DSM 11246 / JCM 15787 / PB90-1</strain>
    </source>
</reference>
<evidence type="ECO:0000256" key="3">
    <source>
        <dbReference type="ARBA" id="ARBA00022989"/>
    </source>
</evidence>
<gene>
    <name evidence="6" type="ordered locus">Oter_3689</name>
</gene>
<dbReference type="STRING" id="452637.Oter_3689"/>
<dbReference type="GO" id="GO:0012505">
    <property type="term" value="C:endomembrane system"/>
    <property type="evidence" value="ECO:0007669"/>
    <property type="project" value="UniProtKB-SubCell"/>
</dbReference>
<evidence type="ECO:0000313" key="6">
    <source>
        <dbReference type="EMBL" id="ACB76966.1"/>
    </source>
</evidence>
<comment type="subcellular location">
    <subcellularLocation>
        <location evidence="1">Endomembrane system</location>
        <topology evidence="1">Multi-pass membrane protein</topology>
    </subcellularLocation>
</comment>
<feature type="transmembrane region" description="Helical" evidence="5">
    <location>
        <begin position="55"/>
        <end position="82"/>
    </location>
</feature>
<keyword evidence="6" id="KW-0489">Methyltransferase</keyword>
<dbReference type="PANTHER" id="PTHR12714">
    <property type="entry name" value="PROTEIN-S ISOPRENYLCYSTEINE O-METHYLTRANSFERASE"/>
    <property type="match status" value="1"/>
</dbReference>
<dbReference type="EMBL" id="CP001032">
    <property type="protein sequence ID" value="ACB76966.1"/>
    <property type="molecule type" value="Genomic_DNA"/>
</dbReference>
<keyword evidence="7" id="KW-1185">Reference proteome</keyword>
<evidence type="ECO:0000313" key="7">
    <source>
        <dbReference type="Proteomes" id="UP000007013"/>
    </source>
</evidence>
<feature type="transmembrane region" description="Helical" evidence="5">
    <location>
        <begin position="20"/>
        <end position="43"/>
    </location>
</feature>
<accession>B1ZXH1</accession>
<keyword evidence="4 5" id="KW-0472">Membrane</keyword>
<dbReference type="RefSeq" id="WP_012376495.1">
    <property type="nucleotide sequence ID" value="NC_010571.1"/>
</dbReference>
<sequence length="170" mass="18475">MGREEKRSPGLLGTPPIHPVLFLLAKAAIFGAIVPPLMQLAGFRLRAPVPGGRMVALGLAMAAVMLLILGARALGASLRVGLPKEATELKTGGIYRLSRHPLYVALFLAAAAGCLYCPHPVVLISAALTVLLHHRIALAEERFLEQRFGDAWREHRARVPRYLGWPRTHS</sequence>
<dbReference type="GO" id="GO:0032259">
    <property type="term" value="P:methylation"/>
    <property type="evidence" value="ECO:0007669"/>
    <property type="project" value="UniProtKB-KW"/>
</dbReference>
<dbReference type="InterPro" id="IPR007318">
    <property type="entry name" value="Phopholipid_MeTrfase"/>
</dbReference>
<feature type="transmembrane region" description="Helical" evidence="5">
    <location>
        <begin position="102"/>
        <end position="132"/>
    </location>
</feature>
<dbReference type="HOGENOM" id="CLU_1569134_0_0_0"/>
<organism evidence="6 7">
    <name type="scientific">Opitutus terrae (strain DSM 11246 / JCM 15787 / PB90-1)</name>
    <dbReference type="NCBI Taxonomy" id="452637"/>
    <lineage>
        <taxon>Bacteria</taxon>
        <taxon>Pseudomonadati</taxon>
        <taxon>Verrucomicrobiota</taxon>
        <taxon>Opitutia</taxon>
        <taxon>Opitutales</taxon>
        <taxon>Opitutaceae</taxon>
        <taxon>Opitutus</taxon>
    </lineage>
</organism>